<evidence type="ECO:0000256" key="1">
    <source>
        <dbReference type="SAM" id="Phobius"/>
    </source>
</evidence>
<feature type="transmembrane region" description="Helical" evidence="1">
    <location>
        <begin position="112"/>
        <end position="132"/>
    </location>
</feature>
<accession>A0AAE3E1D1</accession>
<feature type="domain" description="Zinc-ribbon" evidence="2">
    <location>
        <begin position="4"/>
        <end position="24"/>
    </location>
</feature>
<organism evidence="3 4">
    <name type="scientific">Hominilimicola fabiformis</name>
    <dbReference type="NCBI Taxonomy" id="2885356"/>
    <lineage>
        <taxon>Bacteria</taxon>
        <taxon>Bacillati</taxon>
        <taxon>Bacillota</taxon>
        <taxon>Clostridia</taxon>
        <taxon>Eubacteriales</taxon>
        <taxon>Oscillospiraceae</taxon>
        <taxon>Hominilimicola</taxon>
    </lineage>
</organism>
<evidence type="ECO:0000259" key="2">
    <source>
        <dbReference type="Pfam" id="PF13240"/>
    </source>
</evidence>
<dbReference type="Pfam" id="PF13240">
    <property type="entry name" value="Zn_Ribbon_1"/>
    <property type="match status" value="1"/>
</dbReference>
<gene>
    <name evidence="3" type="ORF">LKE05_11575</name>
</gene>
<dbReference type="AlphaFoldDB" id="A0AAE3E1D1"/>
<dbReference type="Proteomes" id="UP001198242">
    <property type="component" value="Unassembled WGS sequence"/>
</dbReference>
<protein>
    <submittedName>
        <fullName evidence="3">Zinc ribbon domain-containing protein</fullName>
    </submittedName>
</protein>
<keyword evidence="4" id="KW-1185">Reference proteome</keyword>
<feature type="transmembrane region" description="Helical" evidence="1">
    <location>
        <begin position="153"/>
        <end position="176"/>
    </location>
</feature>
<proteinExistence type="predicted"/>
<dbReference type="RefSeq" id="WP_308456960.1">
    <property type="nucleotide sequence ID" value="NZ_JAJEQM010000017.1"/>
</dbReference>
<dbReference type="EMBL" id="JAJEQM010000017">
    <property type="protein sequence ID" value="MCC2211425.1"/>
    <property type="molecule type" value="Genomic_DNA"/>
</dbReference>
<keyword evidence="1" id="KW-0812">Transmembrane</keyword>
<keyword evidence="1" id="KW-1133">Transmembrane helix</keyword>
<comment type="caution">
    <text evidence="3">The sequence shown here is derived from an EMBL/GenBank/DDBJ whole genome shotgun (WGS) entry which is preliminary data.</text>
</comment>
<reference evidence="3 4" key="1">
    <citation type="submission" date="2021-10" db="EMBL/GenBank/DDBJ databases">
        <title>Anaerobic single-cell dispensing facilitates the cultivation of human gut bacteria.</title>
        <authorList>
            <person name="Afrizal A."/>
        </authorList>
    </citation>
    <scope>NUCLEOTIDE SEQUENCE [LARGE SCALE GENOMIC DNA]</scope>
    <source>
        <strain evidence="3 4">CLA-AA-H232</strain>
    </source>
</reference>
<evidence type="ECO:0000313" key="4">
    <source>
        <dbReference type="Proteomes" id="UP001198242"/>
    </source>
</evidence>
<evidence type="ECO:0000313" key="3">
    <source>
        <dbReference type="EMBL" id="MCC2211425.1"/>
    </source>
</evidence>
<name>A0AAE3E1D1_9FIRM</name>
<dbReference type="InterPro" id="IPR026870">
    <property type="entry name" value="Zinc_ribbon_dom"/>
</dbReference>
<sequence length="199" mass="22476">MNKFCTNCGHELKTEEKFCPSCGFNTESVNQAKESVSNTQNVNSYQNTNQYQNANVYQNPNNAAFGNDDITMKNMLAQLSQKNQTNALIWIVIGALQIIGAIYMFAFYDASIYTLAVMAIGILNIVAGYKDYKYSKELLQRPIAIISRYESMTPIVISLIYNVLFGGLIGVVGNIYELTIRNFVIANREIFQRAENRNF</sequence>
<feature type="transmembrane region" description="Helical" evidence="1">
    <location>
        <begin position="87"/>
        <end position="106"/>
    </location>
</feature>
<keyword evidence="1" id="KW-0472">Membrane</keyword>